<dbReference type="AlphaFoldDB" id="A0A411YZD8"/>
<dbReference type="OrthoDB" id="9811281at2"/>
<feature type="signal peptide" evidence="6">
    <location>
        <begin position="1"/>
        <end position="26"/>
    </location>
</feature>
<dbReference type="PANTHER" id="PTHR35008">
    <property type="entry name" value="BLL4482 PROTEIN-RELATED"/>
    <property type="match status" value="1"/>
</dbReference>
<evidence type="ECO:0000256" key="2">
    <source>
        <dbReference type="ARBA" id="ARBA00022723"/>
    </source>
</evidence>
<reference evidence="8 9" key="1">
    <citation type="submission" date="2018-08" db="EMBL/GenBank/DDBJ databases">
        <title>Flavobacterium tibetense sp. nov., isolated from a wetland YonghuCo on Tibetan Plateau.</title>
        <authorList>
            <person name="Phurbu D."/>
            <person name="Lu H."/>
            <person name="Xing P."/>
        </authorList>
    </citation>
    <scope>NUCLEOTIDE SEQUENCE [LARGE SCALE GENOMIC DNA]</scope>
    <source>
        <strain evidence="8 9">DJC</strain>
    </source>
</reference>
<protein>
    <recommendedName>
        <fullName evidence="7">Cytochrome c domain-containing protein</fullName>
    </recommendedName>
</protein>
<dbReference type="InterPro" id="IPR036909">
    <property type="entry name" value="Cyt_c-like_dom_sf"/>
</dbReference>
<dbReference type="RefSeq" id="WP_118154120.1">
    <property type="nucleotide sequence ID" value="NZ_QWEY01000009.1"/>
</dbReference>
<evidence type="ECO:0000259" key="7">
    <source>
        <dbReference type="PROSITE" id="PS51007"/>
    </source>
</evidence>
<dbReference type="Gene3D" id="1.10.760.10">
    <property type="entry name" value="Cytochrome c-like domain"/>
    <property type="match status" value="1"/>
</dbReference>
<dbReference type="Pfam" id="PF00034">
    <property type="entry name" value="Cytochrom_C"/>
    <property type="match status" value="1"/>
</dbReference>
<organism evidence="8 9">
    <name type="scientific">Pseudotabrizicola alkalilacus</name>
    <dbReference type="NCBI Taxonomy" id="2305252"/>
    <lineage>
        <taxon>Bacteria</taxon>
        <taxon>Pseudomonadati</taxon>
        <taxon>Pseudomonadota</taxon>
        <taxon>Alphaproteobacteria</taxon>
        <taxon>Rhodobacterales</taxon>
        <taxon>Paracoccaceae</taxon>
        <taxon>Pseudotabrizicola</taxon>
    </lineage>
</organism>
<feature type="chain" id="PRO_5019016681" description="Cytochrome c domain-containing protein" evidence="6">
    <location>
        <begin position="27"/>
        <end position="1178"/>
    </location>
</feature>
<proteinExistence type="predicted"/>
<dbReference type="InterPro" id="IPR051459">
    <property type="entry name" value="Cytochrome_c-type_DH"/>
</dbReference>
<evidence type="ECO:0000256" key="1">
    <source>
        <dbReference type="ARBA" id="ARBA00022617"/>
    </source>
</evidence>
<keyword evidence="9" id="KW-1185">Reference proteome</keyword>
<comment type="caution">
    <text evidence="8">The sequence shown here is derived from an EMBL/GenBank/DDBJ whole genome shotgun (WGS) entry which is preliminary data.</text>
</comment>
<evidence type="ECO:0000256" key="5">
    <source>
        <dbReference type="SAM" id="MobiDB-lite"/>
    </source>
</evidence>
<name>A0A411YZD8_9RHOB</name>
<feature type="domain" description="Cytochrome c" evidence="7">
    <location>
        <begin position="181"/>
        <end position="288"/>
    </location>
</feature>
<dbReference type="GO" id="GO:0020037">
    <property type="term" value="F:heme binding"/>
    <property type="evidence" value="ECO:0007669"/>
    <property type="project" value="InterPro"/>
</dbReference>
<dbReference type="InterPro" id="IPR009056">
    <property type="entry name" value="Cyt_c-like_dom"/>
</dbReference>
<gene>
    <name evidence="8" type="ORF">D1012_15340</name>
</gene>
<dbReference type="GO" id="GO:0009055">
    <property type="term" value="F:electron transfer activity"/>
    <property type="evidence" value="ECO:0007669"/>
    <property type="project" value="InterPro"/>
</dbReference>
<evidence type="ECO:0000256" key="3">
    <source>
        <dbReference type="ARBA" id="ARBA00023004"/>
    </source>
</evidence>
<keyword evidence="6" id="KW-0732">Signal</keyword>
<evidence type="ECO:0000313" key="9">
    <source>
        <dbReference type="Proteomes" id="UP000284547"/>
    </source>
</evidence>
<keyword evidence="1 4" id="KW-0349">Heme</keyword>
<dbReference type="EMBL" id="QWEY01000009">
    <property type="protein sequence ID" value="RGP36165.1"/>
    <property type="molecule type" value="Genomic_DNA"/>
</dbReference>
<evidence type="ECO:0000256" key="6">
    <source>
        <dbReference type="SAM" id="SignalP"/>
    </source>
</evidence>
<dbReference type="SUPFAM" id="SSF46626">
    <property type="entry name" value="Cytochrome c"/>
    <property type="match status" value="3"/>
</dbReference>
<evidence type="ECO:0000256" key="4">
    <source>
        <dbReference type="PROSITE-ProRule" id="PRU00433"/>
    </source>
</evidence>
<accession>A0A411YZD8</accession>
<evidence type="ECO:0000313" key="8">
    <source>
        <dbReference type="EMBL" id="RGP36165.1"/>
    </source>
</evidence>
<keyword evidence="2 4" id="KW-0479">Metal-binding</keyword>
<feature type="region of interest" description="Disordered" evidence="5">
    <location>
        <begin position="737"/>
        <end position="756"/>
    </location>
</feature>
<dbReference type="PANTHER" id="PTHR35008:SF8">
    <property type="entry name" value="ALCOHOL DEHYDROGENASE CYTOCHROME C SUBUNIT"/>
    <property type="match status" value="1"/>
</dbReference>
<keyword evidence="3 4" id="KW-0408">Iron</keyword>
<feature type="domain" description="Cytochrome c" evidence="7">
    <location>
        <begin position="41"/>
        <end position="146"/>
    </location>
</feature>
<dbReference type="PROSITE" id="PS51007">
    <property type="entry name" value="CYTC"/>
    <property type="match status" value="2"/>
</dbReference>
<dbReference type="GO" id="GO:0046872">
    <property type="term" value="F:metal ion binding"/>
    <property type="evidence" value="ECO:0007669"/>
    <property type="project" value="UniProtKB-KW"/>
</dbReference>
<dbReference type="Proteomes" id="UP000284547">
    <property type="component" value="Unassembled WGS sequence"/>
</dbReference>
<sequence>MARMTTQTTALAAMTLILLTTGGALAGLPEFKDGDFASHTPDATRGKELYNAAGCATCHSIEGDMMTLAGGRAFENRLGTVYAPNITHDPTAGIGSWTDAQFLNALLRGVAPDGRQYYGVFFPYAAYARMKPEDALDIRAYLGTMEASDLPSKPHAVNLLSDKALQLMNSDRAPLSAPADPQLARGEYLVEALGHCGECHSPRDGFSVDTTKAYSGFLGFFGDYSPDITGARLEKTGPEAFVNGVLAEGKKLNGRPLAAGSMRRVAEQTAKLSLEDRAAIYAFLTGKPLDVSTLPQAAPELVQVAEVAGMGSATVTDATAAAPPMDMTALANETGSQGLMQVVQAACEMPVDAPVLEATPVAAITPVAVVAGVPVEIEQAADRVVDQHCRTCHGPGQRNDRTFPMHDIADMAMDTAAVTPGDPDKSPVYASIALNRMPLGTKLTPAELDAIKAWIVALGEVTPAAPAPVAQAPVASAEPAAVNPARPNPDVVVPRFVGGDFTQLMMAGVADLQKMNDRDRQFARYFSFADTELPELDCTADGMKRNPMAFLHAGLNKFINSISRAARLAKVTPVEGTDGALVRIDIRDYGWTEDDWAAISTGAFTQGAVEAGFSAESWADLARVYPYAMDPTSDSLLRVLADGTGAPVPLLGASWFTHVASEAPYYDMFLRLPEDIRILEQRMGVDVDRNIQSGEVIRAGMLEGASGVSDHNRMLERHDLPRGGYYWKSYDFAGSSGEQSLLQHPDGPREMSHTPSGTAAFEHDGGEMIFSLANGLQGYYLSTNLGQRLLVGPTSIVSFRNKPIGKGVEIENARSCFDCHENGMIRKADQVRQFIESSNSYTRDQREILLEMYVPNGELDQWYQQDTKAFLAALEELGVTEKSAAGINVSMRAPERAGGGEIVTYLSDIQFNNLDLAQVARAFFLTEEEFRARIREVGDPNIMQIVQQWVQRVDDGLHVRRAELEAVYADLLPRLTDLRPYDYGGAVAYTPQPVADYVAVASTAYEVAAQKEQAPYQPQAESTLQPYVPVVAPDDPLILQLSVPYVEVKVNDLLEFDVTANRRCELQILYVEETKTVEELPPEVLGPAFLEAGETRRIPYPGSGMQLRFDTPGKGETMVAFCREGGLGDKRITGQGAVAYANERFQPLSRGLVIERTETVARDNGQSATNVVTFNVRP</sequence>